<dbReference type="PANTHER" id="PTHR31645">
    <property type="entry name" value="OLIGOPEPTIDE TRANSPORTER YGL114W-RELATED"/>
    <property type="match status" value="1"/>
</dbReference>
<dbReference type="AlphaFoldDB" id="A0AAV8QC10"/>
<evidence type="ECO:0000313" key="9">
    <source>
        <dbReference type="EMBL" id="KAJ8467878.1"/>
    </source>
</evidence>
<comment type="subcellular location">
    <subcellularLocation>
        <location evidence="1">Membrane</location>
        <topology evidence="1">Multi-pass membrane protein</topology>
    </subcellularLocation>
</comment>
<feature type="transmembrane region" description="Helical" evidence="8">
    <location>
        <begin position="604"/>
        <end position="626"/>
    </location>
</feature>
<comment type="caution">
    <text evidence="9">The sequence shown here is derived from an EMBL/GenBank/DDBJ whole genome shotgun (WGS) entry which is preliminary data.</text>
</comment>
<evidence type="ECO:0000256" key="4">
    <source>
        <dbReference type="ARBA" id="ARBA00022692"/>
    </source>
</evidence>
<evidence type="ECO:0000256" key="8">
    <source>
        <dbReference type="SAM" id="Phobius"/>
    </source>
</evidence>
<protein>
    <submittedName>
        <fullName evidence="9">Uncharacterized protein</fullName>
    </submittedName>
</protein>
<feature type="transmembrane region" description="Helical" evidence="8">
    <location>
        <begin position="215"/>
        <end position="236"/>
    </location>
</feature>
<accession>A0AAV8QC10</accession>
<feature type="transmembrane region" description="Helical" evidence="8">
    <location>
        <begin position="70"/>
        <end position="89"/>
    </location>
</feature>
<reference evidence="9 10" key="1">
    <citation type="submission" date="2022-12" db="EMBL/GenBank/DDBJ databases">
        <title>Chromosome-scale assembly of the Ensete ventricosum genome.</title>
        <authorList>
            <person name="Dussert Y."/>
            <person name="Stocks J."/>
            <person name="Wendawek A."/>
            <person name="Woldeyes F."/>
            <person name="Nichols R.A."/>
            <person name="Borrell J.S."/>
        </authorList>
    </citation>
    <scope>NUCLEOTIDE SEQUENCE [LARGE SCALE GENOMIC DNA]</scope>
    <source>
        <strain evidence="10">cv. Maze</strain>
        <tissue evidence="9">Seeds</tissue>
    </source>
</reference>
<feature type="transmembrane region" description="Helical" evidence="8">
    <location>
        <begin position="279"/>
        <end position="296"/>
    </location>
</feature>
<evidence type="ECO:0000256" key="6">
    <source>
        <dbReference type="ARBA" id="ARBA00023136"/>
    </source>
</evidence>
<feature type="transmembrane region" description="Helical" evidence="8">
    <location>
        <begin position="42"/>
        <end position="64"/>
    </location>
</feature>
<feature type="transmembrane region" description="Helical" evidence="8">
    <location>
        <begin position="505"/>
        <end position="528"/>
    </location>
</feature>
<keyword evidence="3" id="KW-0813">Transport</keyword>
<dbReference type="Proteomes" id="UP001222027">
    <property type="component" value="Unassembled WGS sequence"/>
</dbReference>
<evidence type="ECO:0000256" key="3">
    <source>
        <dbReference type="ARBA" id="ARBA00022448"/>
    </source>
</evidence>
<keyword evidence="6 8" id="KW-0472">Membrane</keyword>
<dbReference type="InterPro" id="IPR045035">
    <property type="entry name" value="YSL-like"/>
</dbReference>
<dbReference type="Pfam" id="PF03169">
    <property type="entry name" value="OPT"/>
    <property type="match status" value="1"/>
</dbReference>
<keyword evidence="10" id="KW-1185">Reference proteome</keyword>
<feature type="transmembrane region" description="Helical" evidence="8">
    <location>
        <begin position="418"/>
        <end position="440"/>
    </location>
</feature>
<feature type="region of interest" description="Disordered" evidence="7">
    <location>
        <begin position="1"/>
        <end position="23"/>
    </location>
</feature>
<feature type="transmembrane region" description="Helical" evidence="8">
    <location>
        <begin position="110"/>
        <end position="132"/>
    </location>
</feature>
<evidence type="ECO:0000256" key="5">
    <source>
        <dbReference type="ARBA" id="ARBA00022989"/>
    </source>
</evidence>
<feature type="transmembrane region" description="Helical" evidence="8">
    <location>
        <begin position="316"/>
        <end position="337"/>
    </location>
</feature>
<keyword evidence="4 8" id="KW-0812">Transmembrane</keyword>
<evidence type="ECO:0000256" key="2">
    <source>
        <dbReference type="ARBA" id="ARBA00010276"/>
    </source>
</evidence>
<dbReference type="InterPro" id="IPR004813">
    <property type="entry name" value="OPT"/>
</dbReference>
<evidence type="ECO:0000313" key="10">
    <source>
        <dbReference type="Proteomes" id="UP001222027"/>
    </source>
</evidence>
<dbReference type="NCBIfam" id="TIGR00728">
    <property type="entry name" value="OPT_sfam"/>
    <property type="match status" value="1"/>
</dbReference>
<dbReference type="EMBL" id="JAQQAF010000008">
    <property type="protein sequence ID" value="KAJ8467878.1"/>
    <property type="molecule type" value="Genomic_DNA"/>
</dbReference>
<feature type="transmembrane region" description="Helical" evidence="8">
    <location>
        <begin position="452"/>
        <end position="485"/>
    </location>
</feature>
<feature type="transmembrane region" description="Helical" evidence="8">
    <location>
        <begin position="567"/>
        <end position="584"/>
    </location>
</feature>
<evidence type="ECO:0000256" key="7">
    <source>
        <dbReference type="SAM" id="MobiDB-lite"/>
    </source>
</evidence>
<organism evidence="9 10">
    <name type="scientific">Ensete ventricosum</name>
    <name type="common">Abyssinian banana</name>
    <name type="synonym">Musa ensete</name>
    <dbReference type="NCBI Taxonomy" id="4639"/>
    <lineage>
        <taxon>Eukaryota</taxon>
        <taxon>Viridiplantae</taxon>
        <taxon>Streptophyta</taxon>
        <taxon>Embryophyta</taxon>
        <taxon>Tracheophyta</taxon>
        <taxon>Spermatophyta</taxon>
        <taxon>Magnoliopsida</taxon>
        <taxon>Liliopsida</taxon>
        <taxon>Zingiberales</taxon>
        <taxon>Musaceae</taxon>
        <taxon>Ensete</taxon>
    </lineage>
</organism>
<feature type="transmembrane region" description="Helical" evidence="8">
    <location>
        <begin position="156"/>
        <end position="177"/>
    </location>
</feature>
<gene>
    <name evidence="9" type="ORF">OPV22_030430</name>
</gene>
<dbReference type="PANTHER" id="PTHR31645:SF76">
    <property type="entry name" value="METAL-NICOTIANAMINE TRANSPORTER YSL8-RELATED"/>
    <property type="match status" value="1"/>
</dbReference>
<name>A0AAV8QC10_ENSVE</name>
<dbReference type="GO" id="GO:0016020">
    <property type="term" value="C:membrane"/>
    <property type="evidence" value="ECO:0007669"/>
    <property type="project" value="UniProtKB-SubCell"/>
</dbReference>
<proteinExistence type="inferred from homology"/>
<keyword evidence="5 8" id="KW-1133">Transmembrane helix</keyword>
<evidence type="ECO:0000256" key="1">
    <source>
        <dbReference type="ARBA" id="ARBA00004141"/>
    </source>
</evidence>
<dbReference type="GO" id="GO:0035673">
    <property type="term" value="F:oligopeptide transmembrane transporter activity"/>
    <property type="evidence" value="ECO:0007669"/>
    <property type="project" value="InterPro"/>
</dbReference>
<sequence>MGSEDTNEVAMAESPRKEENGGAVSVERAFEGQRVPAWREQLTARALVVSFFLSVMFSVIVMKLNLTTGIIPSLNVAAGLLGFFFVKLWTKGLETTGLLRTPFTRQENTVIQTCVVAAYGLAFSGGFGSYIFGMSSRIADQATEENNSQNIKDPKLGWMIGFMFVVSFLGLFSVVPLRKIMIIDYKLIYPSGTATAYLINGFHTPQGEKLAKKQVWTLGKFFVISFLWGFFQWFYTAGDDCGFASFPTLGLKAYENRFYFDFSATYVGVGMICPHMVNISVLLGAILSWGIMWPLINNQKGHWYSASLPPSSLHGLQGYRVFIGIAMILGDGLYNFLKVLHRTTSAFVTAARKRPTSTLPVLDEDRPATTPTTFDDERRTEVFLKDQIPKWVAFGGYIAVAIISIITLPHIFPPLKWYFILVAYVFAPVLAFCNAYGCGLTDWSLASTYGKLAIFIFGAWAGASNGGVLAGLAACGVMMNIVSTASDLMQDFKTGYLTLASPRSMFVSQVIGTSMGCVIAPCVFWLFFKAFKDIGMPGSEYPAPYAIIYRNMAILGVDGFSSLPKHCLTLCYIFFALAIAINLARDLSPKKVARFIPIPMAMAIPFYIGSYFAIDMFVGSVILFIWEQLNKAKAAAFAPAVASGLICGDGIWTLPQAVLALARVKPPICMKFLSRKMNDQVDAYITNLL</sequence>
<feature type="transmembrane region" description="Helical" evidence="8">
    <location>
        <begin position="391"/>
        <end position="412"/>
    </location>
</feature>
<comment type="similarity">
    <text evidence="2">Belongs to the YSL (TC 2.A.67.2) family.</text>
</comment>
<feature type="transmembrane region" description="Helical" evidence="8">
    <location>
        <begin position="256"/>
        <end position="272"/>
    </location>
</feature>